<protein>
    <recommendedName>
        <fullName evidence="7">Chaperone SurA</fullName>
    </recommendedName>
    <alternativeName>
        <fullName evidence="7">Peptidyl-prolyl cis-trans isomerase SurA</fullName>
        <shortName evidence="7">PPIase SurA</shortName>
        <ecNumber evidence="7">5.2.1.8</ecNumber>
    </alternativeName>
    <alternativeName>
        <fullName evidence="7">Rotamase SurA</fullName>
    </alternativeName>
</protein>
<dbReference type="InterPro" id="IPR015391">
    <property type="entry name" value="SurA_N"/>
</dbReference>
<evidence type="ECO:0000256" key="3">
    <source>
        <dbReference type="ARBA" id="ARBA00022764"/>
    </source>
</evidence>
<dbReference type="Proteomes" id="UP000238196">
    <property type="component" value="Unassembled WGS sequence"/>
</dbReference>
<evidence type="ECO:0000256" key="1">
    <source>
        <dbReference type="ARBA" id="ARBA00022729"/>
    </source>
</evidence>
<dbReference type="PROSITE" id="PS50198">
    <property type="entry name" value="PPIC_PPIASE_2"/>
    <property type="match status" value="2"/>
</dbReference>
<evidence type="ECO:0000256" key="6">
    <source>
        <dbReference type="ARBA" id="ARBA00023235"/>
    </source>
</evidence>
<dbReference type="SUPFAM" id="SSF109998">
    <property type="entry name" value="Triger factor/SurA peptide-binding domain-like"/>
    <property type="match status" value="1"/>
</dbReference>
<sequence length="509" mass="56505">MKTAAGVCAPCSATGTMATQRMMSVVKAVYSCSSPLKDWPASILALVTAVVIPLPFSKKSQDSKNVKATTSKRSALRHFRHLFLLGAVITPVCWAASAAKPAQPAAAVDRQLDGVAAIVDDDVVLNSELDRRIRMVQQRFKDKQLPPYDQLRHQVLEQLAMERLQLSLAKQRGIRISDNELNAALTKTAAANNMDLLQFKNALEAEGTSFDGFREEVRNTITIQKLQQQAVNSRIHISDSEVKQLMQNPNSAFGSLKFQLHHILIPIPENPSPKQIDDAQAKAMQVYEDAKKGADFDQLALAYSSSQTALEGGDMGWKSTAELPSIFTDVVPTMGVGDVAGPIRSASGFHIVKLVDRQGAPNTVIEQTHARHILLTPSAIRDEAQTKALADRLRQRISNGEDFAKLAKEYTDDLGSKVSGGDLNWVNPGQTVPAFEQAMNQLQPGEVSQPIHTEFGWHIIQVLERRKEDMSKNMLEAEARNILRKRRYEEELQNWLREIQAEAYIDYKY</sequence>
<evidence type="ECO:0000256" key="4">
    <source>
        <dbReference type="ARBA" id="ARBA00023110"/>
    </source>
</evidence>
<evidence type="ECO:0000256" key="5">
    <source>
        <dbReference type="ARBA" id="ARBA00023186"/>
    </source>
</evidence>
<dbReference type="EC" id="5.2.1.8" evidence="7"/>
<dbReference type="Gene3D" id="3.10.50.40">
    <property type="match status" value="2"/>
</dbReference>
<evidence type="ECO:0000259" key="8">
    <source>
        <dbReference type="PROSITE" id="PS50198"/>
    </source>
</evidence>
<evidence type="ECO:0000313" key="10">
    <source>
        <dbReference type="Proteomes" id="UP000238196"/>
    </source>
</evidence>
<keyword evidence="3 7" id="KW-0574">Periplasm</keyword>
<comment type="domain">
    <text evidence="7">The PPIase activity resides only in the second parvulin domain. The N-terminal region and the C-terminal tail are necessary and sufficient for the chaperone activity of SurA. The PPIase activity is dispensable for SurA to function as a chaperone. The N-terminal region and the C-terminal tail are also required for porin recognition.</text>
</comment>
<dbReference type="AlphaFoldDB" id="A0A2S5KIF6"/>
<dbReference type="GO" id="GO:0051082">
    <property type="term" value="F:unfolded protein binding"/>
    <property type="evidence" value="ECO:0007669"/>
    <property type="project" value="UniProtKB-UniRule"/>
</dbReference>
<dbReference type="SUPFAM" id="SSF54534">
    <property type="entry name" value="FKBP-like"/>
    <property type="match status" value="2"/>
</dbReference>
<dbReference type="Pfam" id="PF00639">
    <property type="entry name" value="Rotamase"/>
    <property type="match status" value="1"/>
</dbReference>
<comment type="function">
    <text evidence="7">Chaperone involved in the correct folding and assembly of outer membrane proteins. Recognizes specific patterns of aromatic residues and the orientation of their side chains, which are found more frequently in integral outer membrane proteins. May act in both early periplasmic and late outer membrane-associated steps of protein maturation.</text>
</comment>
<feature type="domain" description="PpiC" evidence="8">
    <location>
        <begin position="255"/>
        <end position="356"/>
    </location>
</feature>
<dbReference type="OrthoDB" id="14196at2"/>
<dbReference type="GO" id="GO:0042277">
    <property type="term" value="F:peptide binding"/>
    <property type="evidence" value="ECO:0007669"/>
    <property type="project" value="InterPro"/>
</dbReference>
<accession>A0A2S5KIF6</accession>
<comment type="catalytic activity">
    <reaction evidence="7">
        <text>[protein]-peptidylproline (omega=180) = [protein]-peptidylproline (omega=0)</text>
        <dbReference type="Rhea" id="RHEA:16237"/>
        <dbReference type="Rhea" id="RHEA-COMP:10747"/>
        <dbReference type="Rhea" id="RHEA-COMP:10748"/>
        <dbReference type="ChEBI" id="CHEBI:83833"/>
        <dbReference type="ChEBI" id="CHEBI:83834"/>
        <dbReference type="EC" id="5.2.1.8"/>
    </reaction>
</comment>
<dbReference type="InterPro" id="IPR023034">
    <property type="entry name" value="PPIase_SurA"/>
</dbReference>
<keyword evidence="6 7" id="KW-0413">Isomerase</keyword>
<evidence type="ECO:0000256" key="2">
    <source>
        <dbReference type="ARBA" id="ARBA00022737"/>
    </source>
</evidence>
<evidence type="ECO:0000256" key="7">
    <source>
        <dbReference type="HAMAP-Rule" id="MF_01183"/>
    </source>
</evidence>
<dbReference type="InterPro" id="IPR050280">
    <property type="entry name" value="OMP_Chaperone_SurA"/>
</dbReference>
<name>A0A2S5KIF6_9PROT</name>
<dbReference type="GO" id="GO:0030288">
    <property type="term" value="C:outer membrane-bounded periplasmic space"/>
    <property type="evidence" value="ECO:0007669"/>
    <property type="project" value="InterPro"/>
</dbReference>
<comment type="subcellular location">
    <subcellularLocation>
        <location evidence="7">Periplasm</location>
    </subcellularLocation>
    <text evidence="7">Is capable of associating with the outer membrane.</text>
</comment>
<proteinExistence type="inferred from homology"/>
<comment type="caution">
    <text evidence="9">The sequence shown here is derived from an EMBL/GenBank/DDBJ whole genome shotgun (WGS) entry which is preliminary data.</text>
</comment>
<dbReference type="Pfam" id="PF13616">
    <property type="entry name" value="Rotamase_3"/>
    <property type="match status" value="1"/>
</dbReference>
<dbReference type="PANTHER" id="PTHR47637:SF1">
    <property type="entry name" value="CHAPERONE SURA"/>
    <property type="match status" value="1"/>
</dbReference>
<evidence type="ECO:0000313" key="9">
    <source>
        <dbReference type="EMBL" id="PPC74597.1"/>
    </source>
</evidence>
<dbReference type="Pfam" id="PF09312">
    <property type="entry name" value="SurA_N"/>
    <property type="match status" value="1"/>
</dbReference>
<keyword evidence="5 7" id="KW-0143">Chaperone</keyword>
<dbReference type="GO" id="GO:0043165">
    <property type="term" value="P:Gram-negative-bacterium-type cell outer membrane assembly"/>
    <property type="evidence" value="ECO:0007669"/>
    <property type="project" value="InterPro"/>
</dbReference>
<keyword evidence="4 7" id="KW-0697">Rotamase</keyword>
<dbReference type="InterPro" id="IPR000297">
    <property type="entry name" value="PPIase_PpiC"/>
</dbReference>
<dbReference type="EMBL" id="PRLP01000143">
    <property type="protein sequence ID" value="PPC74597.1"/>
    <property type="molecule type" value="Genomic_DNA"/>
</dbReference>
<dbReference type="GO" id="GO:0006457">
    <property type="term" value="P:protein folding"/>
    <property type="evidence" value="ECO:0007669"/>
    <property type="project" value="UniProtKB-UniRule"/>
</dbReference>
<dbReference type="GO" id="GO:0003755">
    <property type="term" value="F:peptidyl-prolyl cis-trans isomerase activity"/>
    <property type="evidence" value="ECO:0007669"/>
    <property type="project" value="UniProtKB-UniRule"/>
</dbReference>
<keyword evidence="2 7" id="KW-0677">Repeat</keyword>
<dbReference type="Gene3D" id="1.10.4030.10">
    <property type="entry name" value="Porin chaperone SurA, peptide-binding domain"/>
    <property type="match status" value="1"/>
</dbReference>
<dbReference type="PANTHER" id="PTHR47637">
    <property type="entry name" value="CHAPERONE SURA"/>
    <property type="match status" value="1"/>
</dbReference>
<gene>
    <name evidence="7" type="primary">surA</name>
    <name evidence="9" type="ORF">C4K68_25090</name>
</gene>
<organism evidence="9 10">
    <name type="scientific">Proteobacteria bacterium 228</name>
    <dbReference type="NCBI Taxonomy" id="2083153"/>
    <lineage>
        <taxon>Bacteria</taxon>
        <taxon>Pseudomonadati</taxon>
        <taxon>Pseudomonadota</taxon>
    </lineage>
</organism>
<dbReference type="InterPro" id="IPR046357">
    <property type="entry name" value="PPIase_dom_sf"/>
</dbReference>
<dbReference type="InterPro" id="IPR027304">
    <property type="entry name" value="Trigger_fact/SurA_dom_sf"/>
</dbReference>
<keyword evidence="1 7" id="KW-0732">Signal</keyword>
<reference evidence="9 10" key="1">
    <citation type="submission" date="2018-02" db="EMBL/GenBank/DDBJ databases">
        <title>novel marine gammaproteobacteria from coastal saline agro ecosystem.</title>
        <authorList>
            <person name="Krishnan R."/>
            <person name="Ramesh Kumar N."/>
        </authorList>
    </citation>
    <scope>NUCLEOTIDE SEQUENCE [LARGE SCALE GENOMIC DNA]</scope>
    <source>
        <strain evidence="9 10">228</strain>
    </source>
</reference>
<dbReference type="HAMAP" id="MF_01183">
    <property type="entry name" value="Chaperone_SurA"/>
    <property type="match status" value="1"/>
</dbReference>
<dbReference type="GO" id="GO:0050821">
    <property type="term" value="P:protein stabilization"/>
    <property type="evidence" value="ECO:0007669"/>
    <property type="project" value="InterPro"/>
</dbReference>
<feature type="domain" description="PpiC" evidence="8">
    <location>
        <begin position="365"/>
        <end position="464"/>
    </location>
</feature>